<accession>A0A3P1TD73</accession>
<organism evidence="1 2">
    <name type="scientific">Arachnia propionica</name>
    <dbReference type="NCBI Taxonomy" id="1750"/>
    <lineage>
        <taxon>Bacteria</taxon>
        <taxon>Bacillati</taxon>
        <taxon>Actinomycetota</taxon>
        <taxon>Actinomycetes</taxon>
        <taxon>Propionibacteriales</taxon>
        <taxon>Propionibacteriaceae</taxon>
        <taxon>Arachnia</taxon>
    </lineage>
</organism>
<gene>
    <name evidence="1" type="ORF">EII34_01170</name>
</gene>
<name>A0A3P1TD73_9ACTN</name>
<protein>
    <recommendedName>
        <fullName evidence="3">BPP domain-containing protein</fullName>
    </recommendedName>
</protein>
<dbReference type="Proteomes" id="UP000280819">
    <property type="component" value="Unassembled WGS sequence"/>
</dbReference>
<sequence length="345" mass="38476">MIPAEGSLAPDTSGPGWLVAESTRLSRVLPDGSSVVVAPLPDLAGELELRALDRWACVAERFGLRAVLVDLDTGATRSYSREDHHCDVSSYSVALLHIDGRVVVALQTQWCRLDLFDAETGDLLTDREISRREDGSTENHVDFFHSRLLISPEHTRMVSNGWVWAPVDVLMVYRVQDFLMRWEPSGARFQGSGDNWDRPICFIGEDHLVVALDRVESAWCGRMPRDDEAECADNADPHHPFVLLNLEEPDEEGYLVVERFLGPDFLALDPQCAEVKGDLAHDATSGLMVATDASKGSIAFDLEGVVRHEWLDLSSDNGWRFFPERRCFARLTDALGVEERAFPSA</sequence>
<proteinExistence type="predicted"/>
<comment type="caution">
    <text evidence="1">The sequence shown here is derived from an EMBL/GenBank/DDBJ whole genome shotgun (WGS) entry which is preliminary data.</text>
</comment>
<evidence type="ECO:0000313" key="2">
    <source>
        <dbReference type="Proteomes" id="UP000280819"/>
    </source>
</evidence>
<evidence type="ECO:0008006" key="3">
    <source>
        <dbReference type="Google" id="ProtNLM"/>
    </source>
</evidence>
<dbReference type="RefSeq" id="WP_124841913.1">
    <property type="nucleotide sequence ID" value="NZ_RQZG01000001.1"/>
</dbReference>
<evidence type="ECO:0000313" key="1">
    <source>
        <dbReference type="EMBL" id="RRD07125.1"/>
    </source>
</evidence>
<dbReference type="AlphaFoldDB" id="A0A3P1TD73"/>
<dbReference type="OrthoDB" id="9765809at2"/>
<dbReference type="EMBL" id="RQZG01000001">
    <property type="protein sequence ID" value="RRD07125.1"/>
    <property type="molecule type" value="Genomic_DNA"/>
</dbReference>
<reference evidence="1 2" key="1">
    <citation type="submission" date="2018-11" db="EMBL/GenBank/DDBJ databases">
        <title>Genomes From Bacteria Associated with the Canine Oral Cavity: a Test Case for Automated Genome-Based Taxonomic Assignment.</title>
        <authorList>
            <person name="Coil D.A."/>
            <person name="Jospin G."/>
            <person name="Darling A.E."/>
            <person name="Wallis C."/>
            <person name="Davis I.J."/>
            <person name="Harris S."/>
            <person name="Eisen J.A."/>
            <person name="Holcombe L.J."/>
            <person name="O'Flynn C."/>
        </authorList>
    </citation>
    <scope>NUCLEOTIDE SEQUENCE [LARGE SCALE GENOMIC DNA]</scope>
    <source>
        <strain evidence="1 2">OH887_COT-365</strain>
    </source>
</reference>